<reference evidence="2" key="1">
    <citation type="journal article" date="2020" name="Nature">
        <title>Giant virus diversity and host interactions through global metagenomics.</title>
        <authorList>
            <person name="Schulz F."/>
            <person name="Roux S."/>
            <person name="Paez-Espino D."/>
            <person name="Jungbluth S."/>
            <person name="Walsh D.A."/>
            <person name="Denef V.J."/>
            <person name="McMahon K.D."/>
            <person name="Konstantinidis K.T."/>
            <person name="Eloe-Fadrosh E.A."/>
            <person name="Kyrpides N.C."/>
            <person name="Woyke T."/>
        </authorList>
    </citation>
    <scope>NUCLEOTIDE SEQUENCE</scope>
    <source>
        <strain evidence="2">GVMAG-S-ERX555967-131</strain>
    </source>
</reference>
<feature type="compositionally biased region" description="Polar residues" evidence="1">
    <location>
        <begin position="519"/>
        <end position="528"/>
    </location>
</feature>
<proteinExistence type="predicted"/>
<evidence type="ECO:0000256" key="1">
    <source>
        <dbReference type="SAM" id="MobiDB-lite"/>
    </source>
</evidence>
<dbReference type="AlphaFoldDB" id="A0A6C0F9U1"/>
<evidence type="ECO:0000313" key="2">
    <source>
        <dbReference type="EMBL" id="QHT37329.1"/>
    </source>
</evidence>
<accession>A0A6C0F9U1</accession>
<name>A0A6C0F9U1_9ZZZZ</name>
<dbReference type="EMBL" id="MN738792">
    <property type="protein sequence ID" value="QHT37329.1"/>
    <property type="molecule type" value="Genomic_DNA"/>
</dbReference>
<feature type="region of interest" description="Disordered" evidence="1">
    <location>
        <begin position="519"/>
        <end position="558"/>
    </location>
</feature>
<feature type="compositionally biased region" description="Low complexity" evidence="1">
    <location>
        <begin position="537"/>
        <end position="546"/>
    </location>
</feature>
<protein>
    <submittedName>
        <fullName evidence="2">Uncharacterized protein</fullName>
    </submittedName>
</protein>
<organism evidence="2">
    <name type="scientific">viral metagenome</name>
    <dbReference type="NCBI Taxonomy" id="1070528"/>
    <lineage>
        <taxon>unclassified sequences</taxon>
        <taxon>metagenomes</taxon>
        <taxon>organismal metagenomes</taxon>
    </lineage>
</organism>
<sequence length="575" mass="66947">MTNSDEVLNLFRFNNIKKKLQKKRHIDLNNMKPLLDVFYEDFHKENGGPYAEKMPNKITKPTTENTTTLGQKIKKKGGRRGYLNLNISNLTMITTQTFEEHYNYHNKLNFYTDAGFGSNLEKKHVNPAMILDSGVTKCGGGVEYFTDASFNNNNNNNVTFYYQCSISTPKNKYHMFVIKENESTENEIEYYQIIREPNKPGEEITFYDHKGAFYPFSIFIKGPELTFSEQVKGKIELIDETVVTKKNATQGTTAKYKLRVKQLFDNQFQHKIIIDLNNRKKNKTFEIDKVTTITITFDTENIIVFNFYWLPLEPLSIAQKNRMRIIGKITVLHFENGKELAPKEILSLNKNQVYTKPNKRNNCIKTYFTHLQNIGIDDTWWLDKKSNEPQPYKESDYNKYWISKTRLIRVNESISINDVHIKKQWNKNNKAIKENSHLKYYEDLAVEWKVMGDLFQVVFAHFFNQKITSKNSKSIRQDKINTNQERILYTKDTNFGRMAIALNVKFFLNTDGGIITNVKPTQPSLAPPSQQSKKRSLSSNSNNSSQTHQQGRLKLTKNNRNAAKILASMFNIKPV</sequence>